<evidence type="ECO:0000313" key="2">
    <source>
        <dbReference type="Proteomes" id="UP001500469"/>
    </source>
</evidence>
<proteinExistence type="predicted"/>
<dbReference type="Proteomes" id="UP001500469">
    <property type="component" value="Unassembled WGS sequence"/>
</dbReference>
<reference evidence="1 2" key="1">
    <citation type="journal article" date="2019" name="Int. J. Syst. Evol. Microbiol.">
        <title>The Global Catalogue of Microorganisms (GCM) 10K type strain sequencing project: providing services to taxonomists for standard genome sequencing and annotation.</title>
        <authorList>
            <consortium name="The Broad Institute Genomics Platform"/>
            <consortium name="The Broad Institute Genome Sequencing Center for Infectious Disease"/>
            <person name="Wu L."/>
            <person name="Ma J."/>
        </authorList>
    </citation>
    <scope>NUCLEOTIDE SEQUENCE [LARGE SCALE GENOMIC DNA]</scope>
    <source>
        <strain evidence="1 2">JCM 16112</strain>
    </source>
</reference>
<organism evidence="1 2">
    <name type="scientific">Algoriphagus jejuensis</name>
    <dbReference type="NCBI Taxonomy" id="419934"/>
    <lineage>
        <taxon>Bacteria</taxon>
        <taxon>Pseudomonadati</taxon>
        <taxon>Bacteroidota</taxon>
        <taxon>Cytophagia</taxon>
        <taxon>Cytophagales</taxon>
        <taxon>Cyclobacteriaceae</taxon>
        <taxon>Algoriphagus</taxon>
    </lineage>
</organism>
<keyword evidence="2" id="KW-1185">Reference proteome</keyword>
<accession>A0ABN1N0D2</accession>
<protein>
    <recommendedName>
        <fullName evidence="3">DNA polymerase-3 subunit gamma/tau</fullName>
    </recommendedName>
</protein>
<name>A0ABN1N0D2_9BACT</name>
<evidence type="ECO:0008006" key="3">
    <source>
        <dbReference type="Google" id="ProtNLM"/>
    </source>
</evidence>
<comment type="caution">
    <text evidence="1">The sequence shown here is derived from an EMBL/GenBank/DDBJ whole genome shotgun (WGS) entry which is preliminary data.</text>
</comment>
<evidence type="ECO:0000313" key="1">
    <source>
        <dbReference type="EMBL" id="GAA0879014.1"/>
    </source>
</evidence>
<gene>
    <name evidence="1" type="ORF">GCM10009119_19820</name>
</gene>
<dbReference type="EMBL" id="BAAAFI010000008">
    <property type="protein sequence ID" value="GAA0879014.1"/>
    <property type="molecule type" value="Genomic_DNA"/>
</dbReference>
<sequence length="152" mass="17119">MVDDKAKESENAKVVLTQETVEIKPTGSSVALTQELFDQHVYAIQEHFRVAGKNMELAILDQQIKVREGGEVVLEVMGHMQEEIAGKIKQELVGLIRKLTGAGRVLITVELKEEVDNGRPKLYTNTDKLNFLKEKHAALAEFQRKFGLEVDF</sequence>